<dbReference type="PRINTS" id="PR00344">
    <property type="entry name" value="BCTRLSENSOR"/>
</dbReference>
<dbReference type="SMART" id="SM00387">
    <property type="entry name" value="HATPase_c"/>
    <property type="match status" value="1"/>
</dbReference>
<keyword evidence="8 11" id="KW-1133">Transmembrane helix</keyword>
<feature type="domain" description="Histidine kinase" evidence="12">
    <location>
        <begin position="239"/>
        <end position="454"/>
    </location>
</feature>
<dbReference type="CDD" id="cd00082">
    <property type="entry name" value="HisKA"/>
    <property type="match status" value="1"/>
</dbReference>
<dbReference type="EMBL" id="FUWZ01000001">
    <property type="protein sequence ID" value="SJZ74713.1"/>
    <property type="molecule type" value="Genomic_DNA"/>
</dbReference>
<protein>
    <recommendedName>
        <fullName evidence="3">histidine kinase</fullName>
        <ecNumber evidence="3">2.7.13.3</ecNumber>
    </recommendedName>
</protein>
<dbReference type="STRING" id="634771.SAMN04488128_1011446"/>
<dbReference type="InterPro" id="IPR005467">
    <property type="entry name" value="His_kinase_dom"/>
</dbReference>
<dbReference type="EC" id="2.7.13.3" evidence="3"/>
<dbReference type="GO" id="GO:0005886">
    <property type="term" value="C:plasma membrane"/>
    <property type="evidence" value="ECO:0007669"/>
    <property type="project" value="TreeGrafter"/>
</dbReference>
<accession>A0A1T4N6B5</accession>
<dbReference type="Gene3D" id="6.10.340.10">
    <property type="match status" value="1"/>
</dbReference>
<dbReference type="Proteomes" id="UP000190367">
    <property type="component" value="Unassembled WGS sequence"/>
</dbReference>
<evidence type="ECO:0000256" key="6">
    <source>
        <dbReference type="ARBA" id="ARBA00022692"/>
    </source>
</evidence>
<evidence type="ECO:0000313" key="15">
    <source>
        <dbReference type="Proteomes" id="UP000190367"/>
    </source>
</evidence>
<evidence type="ECO:0000256" key="11">
    <source>
        <dbReference type="SAM" id="Phobius"/>
    </source>
</evidence>
<dbReference type="SMART" id="SM00304">
    <property type="entry name" value="HAMP"/>
    <property type="match status" value="1"/>
</dbReference>
<evidence type="ECO:0000256" key="5">
    <source>
        <dbReference type="ARBA" id="ARBA00022679"/>
    </source>
</evidence>
<name>A0A1T4N6B5_9BACT</name>
<evidence type="ECO:0000256" key="9">
    <source>
        <dbReference type="ARBA" id="ARBA00023012"/>
    </source>
</evidence>
<dbReference type="Gene3D" id="1.10.287.130">
    <property type="match status" value="1"/>
</dbReference>
<dbReference type="InterPro" id="IPR003660">
    <property type="entry name" value="HAMP_dom"/>
</dbReference>
<proteinExistence type="predicted"/>
<comment type="subcellular location">
    <subcellularLocation>
        <location evidence="2">Membrane</location>
    </subcellularLocation>
</comment>
<dbReference type="SUPFAM" id="SSF47384">
    <property type="entry name" value="Homodimeric domain of signal transducing histidine kinase"/>
    <property type="match status" value="1"/>
</dbReference>
<comment type="catalytic activity">
    <reaction evidence="1">
        <text>ATP + protein L-histidine = ADP + protein N-phospho-L-histidine.</text>
        <dbReference type="EC" id="2.7.13.3"/>
    </reaction>
</comment>
<dbReference type="InterPro" id="IPR003594">
    <property type="entry name" value="HATPase_dom"/>
</dbReference>
<keyword evidence="15" id="KW-1185">Reference proteome</keyword>
<organism evidence="14 15">
    <name type="scientific">Chitinophaga eiseniae</name>
    <dbReference type="NCBI Taxonomy" id="634771"/>
    <lineage>
        <taxon>Bacteria</taxon>
        <taxon>Pseudomonadati</taxon>
        <taxon>Bacteroidota</taxon>
        <taxon>Chitinophagia</taxon>
        <taxon>Chitinophagales</taxon>
        <taxon>Chitinophagaceae</taxon>
        <taxon>Chitinophaga</taxon>
    </lineage>
</organism>
<evidence type="ECO:0000256" key="4">
    <source>
        <dbReference type="ARBA" id="ARBA00022553"/>
    </source>
</evidence>
<dbReference type="PANTHER" id="PTHR45436">
    <property type="entry name" value="SENSOR HISTIDINE KINASE YKOH"/>
    <property type="match status" value="1"/>
</dbReference>
<dbReference type="PROSITE" id="PS50109">
    <property type="entry name" value="HIS_KIN"/>
    <property type="match status" value="1"/>
</dbReference>
<dbReference type="InterPro" id="IPR036097">
    <property type="entry name" value="HisK_dim/P_sf"/>
</dbReference>
<feature type="domain" description="HAMP" evidence="13">
    <location>
        <begin position="178"/>
        <end position="231"/>
    </location>
</feature>
<keyword evidence="6 11" id="KW-0812">Transmembrane</keyword>
<dbReference type="FunFam" id="1.10.287.130:FF:000001">
    <property type="entry name" value="Two-component sensor histidine kinase"/>
    <property type="match status" value="1"/>
</dbReference>
<dbReference type="Pfam" id="PF00512">
    <property type="entry name" value="HisKA"/>
    <property type="match status" value="1"/>
</dbReference>
<dbReference type="PANTHER" id="PTHR45436:SF5">
    <property type="entry name" value="SENSOR HISTIDINE KINASE TRCS"/>
    <property type="match status" value="1"/>
</dbReference>
<dbReference type="GO" id="GO:0000155">
    <property type="term" value="F:phosphorelay sensor kinase activity"/>
    <property type="evidence" value="ECO:0007669"/>
    <property type="project" value="InterPro"/>
</dbReference>
<dbReference type="SUPFAM" id="SSF55874">
    <property type="entry name" value="ATPase domain of HSP90 chaperone/DNA topoisomerase II/histidine kinase"/>
    <property type="match status" value="1"/>
</dbReference>
<dbReference type="CDD" id="cd00075">
    <property type="entry name" value="HATPase"/>
    <property type="match status" value="1"/>
</dbReference>
<evidence type="ECO:0000256" key="2">
    <source>
        <dbReference type="ARBA" id="ARBA00004370"/>
    </source>
</evidence>
<keyword evidence="9" id="KW-0902">Two-component regulatory system</keyword>
<gene>
    <name evidence="14" type="ORF">SAMN04488128_1011446</name>
</gene>
<keyword evidence="7 14" id="KW-0418">Kinase</keyword>
<keyword evidence="10 11" id="KW-0472">Membrane</keyword>
<keyword evidence="5" id="KW-0808">Transferase</keyword>
<feature type="transmembrane region" description="Helical" evidence="11">
    <location>
        <begin position="153"/>
        <end position="173"/>
    </location>
</feature>
<dbReference type="InterPro" id="IPR050428">
    <property type="entry name" value="TCS_sensor_his_kinase"/>
</dbReference>
<dbReference type="RefSeq" id="WP_078668046.1">
    <property type="nucleotide sequence ID" value="NZ_FUWZ01000001.1"/>
</dbReference>
<feature type="transmembrane region" description="Helical" evidence="11">
    <location>
        <begin position="7"/>
        <end position="30"/>
    </location>
</feature>
<evidence type="ECO:0000256" key="8">
    <source>
        <dbReference type="ARBA" id="ARBA00022989"/>
    </source>
</evidence>
<dbReference type="SMART" id="SM00388">
    <property type="entry name" value="HisKA"/>
    <property type="match status" value="1"/>
</dbReference>
<dbReference type="CDD" id="cd06225">
    <property type="entry name" value="HAMP"/>
    <property type="match status" value="1"/>
</dbReference>
<sequence>MKLRNRLTLLFTGMIAALLLLFAGVVYLSYSHDREEEYYKTLQQQAVTKANLLLDAKVSPEVLQLIYKNAAGSRSQEEVAVYDTAFNLLYHDAVNIDKVKETRQMIREIVLHKEITFHEDNLQVVGFLYPHNGTAYIVTAAAEDEYGLRQLQLLFRTLLITFLVAAVLVFLVARFFSQQALKPVSDMVDKVEEITATNLDLRLAGAAGKDEMAELAQTFNRMLDRLEQSFDAQKQFVSNISHELRTPLTAMMAELEITASRDRPAEEYRQSMRHAIADAQRLVKLSNSLLDLAKASYDPSEINFREIRLDEVLMDARSAVLQAHPEYKINVVFEEADDDDMVSVNGNEYLLKVAFMNLLENGCKFSAPPATTVTVTWFKAHTILRFADDGIGMSKEDLPHIFTPFYRGDNRPYADGNGIGLSLALKIVRLHKGNISVVSKPGHGTTFTVELPHI</sequence>
<dbReference type="InterPro" id="IPR004358">
    <property type="entry name" value="Sig_transdc_His_kin-like_C"/>
</dbReference>
<evidence type="ECO:0000256" key="3">
    <source>
        <dbReference type="ARBA" id="ARBA00012438"/>
    </source>
</evidence>
<evidence type="ECO:0000256" key="1">
    <source>
        <dbReference type="ARBA" id="ARBA00000085"/>
    </source>
</evidence>
<keyword evidence="4" id="KW-0597">Phosphoprotein</keyword>
<dbReference type="Pfam" id="PF02518">
    <property type="entry name" value="HATPase_c"/>
    <property type="match status" value="1"/>
</dbReference>
<evidence type="ECO:0000259" key="12">
    <source>
        <dbReference type="PROSITE" id="PS50109"/>
    </source>
</evidence>
<dbReference type="InterPro" id="IPR036890">
    <property type="entry name" value="HATPase_C_sf"/>
</dbReference>
<dbReference type="OrthoDB" id="594725at2"/>
<dbReference type="Pfam" id="PF00672">
    <property type="entry name" value="HAMP"/>
    <property type="match status" value="1"/>
</dbReference>
<dbReference type="PROSITE" id="PS50885">
    <property type="entry name" value="HAMP"/>
    <property type="match status" value="1"/>
</dbReference>
<dbReference type="AlphaFoldDB" id="A0A1T4N6B5"/>
<evidence type="ECO:0000259" key="13">
    <source>
        <dbReference type="PROSITE" id="PS50885"/>
    </source>
</evidence>
<dbReference type="InterPro" id="IPR003661">
    <property type="entry name" value="HisK_dim/P_dom"/>
</dbReference>
<dbReference type="SUPFAM" id="SSF158472">
    <property type="entry name" value="HAMP domain-like"/>
    <property type="match status" value="1"/>
</dbReference>
<evidence type="ECO:0000313" key="14">
    <source>
        <dbReference type="EMBL" id="SJZ74713.1"/>
    </source>
</evidence>
<evidence type="ECO:0000256" key="7">
    <source>
        <dbReference type="ARBA" id="ARBA00022777"/>
    </source>
</evidence>
<reference evidence="15" key="1">
    <citation type="submission" date="2017-02" db="EMBL/GenBank/DDBJ databases">
        <authorList>
            <person name="Varghese N."/>
            <person name="Submissions S."/>
        </authorList>
    </citation>
    <scope>NUCLEOTIDE SEQUENCE [LARGE SCALE GENOMIC DNA]</scope>
    <source>
        <strain evidence="15">DSM 22224</strain>
    </source>
</reference>
<dbReference type="Gene3D" id="3.30.565.10">
    <property type="entry name" value="Histidine kinase-like ATPase, C-terminal domain"/>
    <property type="match status" value="1"/>
</dbReference>
<evidence type="ECO:0000256" key="10">
    <source>
        <dbReference type="ARBA" id="ARBA00023136"/>
    </source>
</evidence>